<dbReference type="Pfam" id="PF19621">
    <property type="entry name" value="DUF6126"/>
    <property type="match status" value="1"/>
</dbReference>
<organism evidence="3 4">
    <name type="scientific">Streptomyces physcomitrii</name>
    <dbReference type="NCBI Taxonomy" id="2724184"/>
    <lineage>
        <taxon>Bacteria</taxon>
        <taxon>Bacillati</taxon>
        <taxon>Actinomycetota</taxon>
        <taxon>Actinomycetes</taxon>
        <taxon>Kitasatosporales</taxon>
        <taxon>Streptomycetaceae</taxon>
        <taxon>Streptomyces</taxon>
    </lineage>
</organism>
<gene>
    <name evidence="3" type="ORF">HFV08_17510</name>
</gene>
<evidence type="ECO:0000313" key="3">
    <source>
        <dbReference type="EMBL" id="NKI43003.1"/>
    </source>
</evidence>
<feature type="region of interest" description="Disordered" evidence="1">
    <location>
        <begin position="1"/>
        <end position="34"/>
    </location>
</feature>
<proteinExistence type="predicted"/>
<dbReference type="Proteomes" id="UP000772196">
    <property type="component" value="Unassembled WGS sequence"/>
</dbReference>
<dbReference type="InterPro" id="IPR046129">
    <property type="entry name" value="DUF6126"/>
</dbReference>
<evidence type="ECO:0000313" key="4">
    <source>
        <dbReference type="Proteomes" id="UP000772196"/>
    </source>
</evidence>
<keyword evidence="2" id="KW-0472">Membrane</keyword>
<comment type="caution">
    <text evidence="3">The sequence shown here is derived from an EMBL/GenBank/DDBJ whole genome shotgun (WGS) entry which is preliminary data.</text>
</comment>
<feature type="compositionally biased region" description="Low complexity" evidence="1">
    <location>
        <begin position="17"/>
        <end position="31"/>
    </location>
</feature>
<feature type="transmembrane region" description="Helical" evidence="2">
    <location>
        <begin position="47"/>
        <end position="67"/>
    </location>
</feature>
<sequence>MPETEPSPAPASPVPASPSTASPSAAAGPAPARHREAKFPRAHAFRLFVYLAGGHLFAAFLWLLFALGGK</sequence>
<keyword evidence="2" id="KW-1133">Transmembrane helix</keyword>
<evidence type="ECO:0008006" key="5">
    <source>
        <dbReference type="Google" id="ProtNLM"/>
    </source>
</evidence>
<evidence type="ECO:0000256" key="2">
    <source>
        <dbReference type="SAM" id="Phobius"/>
    </source>
</evidence>
<accession>A0ABX1H3Q7</accession>
<dbReference type="RefSeq" id="WP_168540571.1">
    <property type="nucleotide sequence ID" value="NZ_JAAWWP010000010.1"/>
</dbReference>
<dbReference type="EMBL" id="JAAWWP010000010">
    <property type="protein sequence ID" value="NKI43003.1"/>
    <property type="molecule type" value="Genomic_DNA"/>
</dbReference>
<evidence type="ECO:0000256" key="1">
    <source>
        <dbReference type="SAM" id="MobiDB-lite"/>
    </source>
</evidence>
<reference evidence="3 4" key="1">
    <citation type="submission" date="2020-04" db="EMBL/GenBank/DDBJ databases">
        <title>Phylogenetic Diversity and Antibacterial Activity against Ralstonia solanacearum of Endophytic Actinomycete Isolated from Moss.</title>
        <authorList>
            <person name="Zhuang X."/>
        </authorList>
    </citation>
    <scope>NUCLEOTIDE SEQUENCE [LARGE SCALE GENOMIC DNA]</scope>
    <source>
        <strain evidence="3 4">LD120</strain>
    </source>
</reference>
<name>A0ABX1H3Q7_9ACTN</name>
<protein>
    <recommendedName>
        <fullName evidence="5">Small hydrophobic protein</fullName>
    </recommendedName>
</protein>
<keyword evidence="2" id="KW-0812">Transmembrane</keyword>
<feature type="compositionally biased region" description="Pro residues" evidence="1">
    <location>
        <begin position="1"/>
        <end position="16"/>
    </location>
</feature>
<keyword evidence="4" id="KW-1185">Reference proteome</keyword>